<keyword evidence="2" id="KW-1185">Reference proteome</keyword>
<sequence length="67" mass="7010">MLYALARCYAGSDLTTGLDRNTGLRLAKRSRLPAGKSPGVVGFRDVGRMGPDILPGVLLTVPGRAIA</sequence>
<dbReference type="Proteomes" id="UP000269998">
    <property type="component" value="Chromosome"/>
</dbReference>
<dbReference type="EMBL" id="LR130759">
    <property type="protein sequence ID" value="VDM89320.1"/>
    <property type="molecule type" value="Genomic_DNA"/>
</dbReference>
<evidence type="ECO:0000313" key="2">
    <source>
        <dbReference type="Proteomes" id="UP000269998"/>
    </source>
</evidence>
<reference evidence="2" key="1">
    <citation type="submission" date="2018-02" db="EMBL/GenBank/DDBJ databases">
        <authorList>
            <person name="Seth-Smith MB H."/>
            <person name="Seth-Smith H."/>
        </authorList>
    </citation>
    <scope>NUCLEOTIDE SEQUENCE [LARGE SCALE GENOMIC DNA]</scope>
</reference>
<proteinExistence type="predicted"/>
<dbReference type="AlphaFoldDB" id="A0A3S4BX15"/>
<name>A0A3S4BX15_9MYCO</name>
<dbReference type="KEGG" id="mbai:MB901379_02894"/>
<accession>A0A3S4BX15</accession>
<organism evidence="1 2">
    <name type="scientific">Mycobacterium basiliense</name>
    <dbReference type="NCBI Taxonomy" id="2094119"/>
    <lineage>
        <taxon>Bacteria</taxon>
        <taxon>Bacillati</taxon>
        <taxon>Actinomycetota</taxon>
        <taxon>Actinomycetes</taxon>
        <taxon>Mycobacteriales</taxon>
        <taxon>Mycobacteriaceae</taxon>
        <taxon>Mycobacterium</taxon>
    </lineage>
</organism>
<evidence type="ECO:0000313" key="1">
    <source>
        <dbReference type="EMBL" id="VDM89320.1"/>
    </source>
</evidence>
<gene>
    <name evidence="1" type="ORF">MB901379_02894</name>
</gene>
<protein>
    <submittedName>
        <fullName evidence="1">Uncharacterized protein</fullName>
    </submittedName>
</protein>